<evidence type="ECO:0008006" key="6">
    <source>
        <dbReference type="Google" id="ProtNLM"/>
    </source>
</evidence>
<dbReference type="InterPro" id="IPR052743">
    <property type="entry name" value="Glutaminase_GtaA"/>
</dbReference>
<dbReference type="Pfam" id="PF16335">
    <property type="entry name" value="GtaA_6_Hairpin"/>
    <property type="match status" value="1"/>
</dbReference>
<reference evidence="4" key="1">
    <citation type="submission" date="2023-08" db="EMBL/GenBank/DDBJ databases">
        <title>Black Yeasts Isolated from many extreme environments.</title>
        <authorList>
            <person name="Coleine C."/>
            <person name="Stajich J.E."/>
            <person name="Selbmann L."/>
        </authorList>
    </citation>
    <scope>NUCLEOTIDE SEQUENCE</scope>
    <source>
        <strain evidence="4">CCFEE 5401</strain>
    </source>
</reference>
<dbReference type="InterPro" id="IPR033433">
    <property type="entry name" value="GtaA_N"/>
</dbReference>
<evidence type="ECO:0000259" key="3">
    <source>
        <dbReference type="Pfam" id="PF17168"/>
    </source>
</evidence>
<gene>
    <name evidence="4" type="ORF">LTR62_006794</name>
</gene>
<dbReference type="Pfam" id="PF17168">
    <property type="entry name" value="DUF5127"/>
    <property type="match status" value="2"/>
</dbReference>
<evidence type="ECO:0000313" key="5">
    <source>
        <dbReference type="Proteomes" id="UP001310890"/>
    </source>
</evidence>
<dbReference type="AlphaFoldDB" id="A0AAN7TBE4"/>
<organism evidence="4 5">
    <name type="scientific">Meristemomyces frigidus</name>
    <dbReference type="NCBI Taxonomy" id="1508187"/>
    <lineage>
        <taxon>Eukaryota</taxon>
        <taxon>Fungi</taxon>
        <taxon>Dikarya</taxon>
        <taxon>Ascomycota</taxon>
        <taxon>Pezizomycotina</taxon>
        <taxon>Dothideomycetes</taxon>
        <taxon>Dothideomycetidae</taxon>
        <taxon>Mycosphaerellales</taxon>
        <taxon>Teratosphaeriaceae</taxon>
        <taxon>Meristemomyces</taxon>
    </lineage>
</organism>
<dbReference type="PANTHER" id="PTHR31987">
    <property type="entry name" value="GLUTAMINASE A-RELATED"/>
    <property type="match status" value="1"/>
</dbReference>
<feature type="domain" description="Glutaminase A central" evidence="2">
    <location>
        <begin position="425"/>
        <end position="770"/>
    </location>
</feature>
<dbReference type="PANTHER" id="PTHR31987:SF1">
    <property type="entry name" value="GLUTAMINASE A"/>
    <property type="match status" value="1"/>
</dbReference>
<keyword evidence="1" id="KW-0732">Signal</keyword>
<name>A0AAN7TBE4_9PEZI</name>
<protein>
    <recommendedName>
        <fullName evidence="6">Glutaminase A</fullName>
    </recommendedName>
</protein>
<dbReference type="EMBL" id="JAVRRL010000060">
    <property type="protein sequence ID" value="KAK5109672.1"/>
    <property type="molecule type" value="Genomic_DNA"/>
</dbReference>
<feature type="domain" description="Glutaminase A N-terminal" evidence="3">
    <location>
        <begin position="103"/>
        <end position="178"/>
    </location>
</feature>
<evidence type="ECO:0000256" key="1">
    <source>
        <dbReference type="SAM" id="SignalP"/>
    </source>
</evidence>
<proteinExistence type="predicted"/>
<dbReference type="Proteomes" id="UP001310890">
    <property type="component" value="Unassembled WGS sequence"/>
</dbReference>
<sequence length="784" mass="86007">MRSSILLLAAVASLTNAQSSFTPLRPPALPLAVRSPYMSTWQQAGSDGGNGGYLAGEWATFWAGQVTGWTGFITVDNSSYTWMGGSNQNDVFVEQTNYQFTSTKSIFAMNVAGLVNLTVTFLSPVTPDDLMRASLPYTYMSLDVVSADGNQHDVEIYTDISAEWVSGDHTATAQWDYGVIDAPVAPVAPAPSTTTTVASAATPATEFDGHFGTLTSYGPVPDYIDHPFRPYQPASYSHFQPTNFFPPHFAHPTPKPTPKSKRTTGGVAYHEVYRQQQLEFSETNQQADWGYWYYATANVAGLTYQSGADVDLRGQFLNNGSLTNAEDTNYRGIDDNYPVFGFANDLGMVGTTTVSTLFQLSLHQNDCVQFENALNSVESVPCLWTSYFGSNTDAVTYFYDDYATGFSKSASFDAQIQQDSVAAGGEGYAAITALSTRQAFGALEFTNTPDTPYVFLKEISSDGNIQTVDVIFPFHPIAIYLNPRILKYMLDPLFINQEAGNWPYMFSIHDLGTSFPNATGHNNGVDEMQPLEECGDMIIMTLAYAQRANDNAYLSQHYEILKQWNEYLVEEALIPANQISTDDFAGALANQTNLALKGIIGIEAMGQVANRTGHGDDGANFTAIAQNYICQWETLGLNYNATNPHAELNYGNLTSYVLLYNLFADAELGLQLVPQQVYDIQSNFYPTVFNTYGPPLDTRHTYTKSDWEIFCAAVASTSTKTQFIDVIFKYLNATPEQYAFGDLYDTITGNYPPGITFINRPVVGGEFALLALNSAPTSGFVIPS</sequence>
<dbReference type="InterPro" id="IPR032514">
    <property type="entry name" value="GtaA_central"/>
</dbReference>
<feature type="chain" id="PRO_5042914998" description="Glutaminase A" evidence="1">
    <location>
        <begin position="18"/>
        <end position="784"/>
    </location>
</feature>
<evidence type="ECO:0000259" key="2">
    <source>
        <dbReference type="Pfam" id="PF16335"/>
    </source>
</evidence>
<accession>A0AAN7TBE4</accession>
<feature type="domain" description="Glutaminase A N-terminal" evidence="3">
    <location>
        <begin position="262"/>
        <end position="419"/>
    </location>
</feature>
<comment type="caution">
    <text evidence="4">The sequence shown here is derived from an EMBL/GenBank/DDBJ whole genome shotgun (WGS) entry which is preliminary data.</text>
</comment>
<feature type="signal peptide" evidence="1">
    <location>
        <begin position="1"/>
        <end position="17"/>
    </location>
</feature>
<evidence type="ECO:0000313" key="4">
    <source>
        <dbReference type="EMBL" id="KAK5109672.1"/>
    </source>
</evidence>